<dbReference type="EMBL" id="JASAOF010000009">
    <property type="protein sequence ID" value="MDI2030205.1"/>
    <property type="molecule type" value="Genomic_DNA"/>
</dbReference>
<comment type="similarity">
    <text evidence="3">Belongs to the aldehyde dehydrogenase family.</text>
</comment>
<dbReference type="Gene3D" id="3.40.309.10">
    <property type="entry name" value="Aldehyde Dehydrogenase, Chain A, domain 2"/>
    <property type="match status" value="1"/>
</dbReference>
<dbReference type="InterPro" id="IPR029510">
    <property type="entry name" value="Ald_DH_CS_GLU"/>
</dbReference>
<sequence>MTTTGTEVEALVGARINGQPVRPARPWRTTVIEPATGDPLFELVGGGATEARVVLDEAERAERGWAETAPAARAEALRGIASALRSDPEAEGLAVLISRETGKRIAESRAEVGLSAAFFEWFADAIRSRSGASHSVVPGLRHEVIQRPLGIVAVLTPWNFPVSIPARKIAPALAAGCPVLFKPSEVAPASALRLAEIIEAHVPAGVVGTVLGDPAEVSGTWLDDPRVRGLTFTGSTRVGKLLAAQTAANFTRNVFELGGNAPFVVLDDADPVRAADVLAVAKYRNNGQSCIAAQQVWVPQHLVDDFTAAFLRVTGELVLGDPLDPDTTLGPLALPGDPARIAEIAQDAARSGADVVTSDVTLPDRGHYARPVLCVNPAGGRAVEEEVFGPLATVRSYTDLGEVLAATSADRCGLGGYVIGEPVRATAVAQALDVGIVGVNNATPNAPVVPFGGLKQSGLGWEGGQIGLDAFLTWHTTAVGA</sequence>
<keyword evidence="6" id="KW-1185">Reference proteome</keyword>
<evidence type="ECO:0000313" key="5">
    <source>
        <dbReference type="EMBL" id="MDI2030205.1"/>
    </source>
</evidence>
<dbReference type="PANTHER" id="PTHR43353:SF5">
    <property type="entry name" value="SUCCINATE-SEMIALDEHYDE DEHYDROGENASE, MITOCHONDRIAL"/>
    <property type="match status" value="1"/>
</dbReference>
<evidence type="ECO:0000256" key="2">
    <source>
        <dbReference type="PROSITE-ProRule" id="PRU10007"/>
    </source>
</evidence>
<dbReference type="PROSITE" id="PS00687">
    <property type="entry name" value="ALDEHYDE_DEHYDR_GLU"/>
    <property type="match status" value="1"/>
</dbReference>
<evidence type="ECO:0000256" key="1">
    <source>
        <dbReference type="ARBA" id="ARBA00023002"/>
    </source>
</evidence>
<evidence type="ECO:0000313" key="6">
    <source>
        <dbReference type="Proteomes" id="UP001237595"/>
    </source>
</evidence>
<reference evidence="5 6" key="1">
    <citation type="submission" date="2023-04" db="EMBL/GenBank/DDBJ databases">
        <title>Draft genome sequence of Saccharopolyspora sp. TS4A08 isolated from sweet potato rhizospheric soil.</title>
        <authorList>
            <person name="Suksaard P."/>
            <person name="Duangmal K."/>
        </authorList>
    </citation>
    <scope>NUCLEOTIDE SEQUENCE [LARGE SCALE GENOMIC DNA]</scope>
    <source>
        <strain evidence="5 6">TS4A08</strain>
    </source>
</reference>
<gene>
    <name evidence="5" type="ORF">QFW96_16370</name>
</gene>
<dbReference type="Gene3D" id="3.40.605.10">
    <property type="entry name" value="Aldehyde Dehydrogenase, Chain A, domain 1"/>
    <property type="match status" value="1"/>
</dbReference>
<evidence type="ECO:0000259" key="4">
    <source>
        <dbReference type="Pfam" id="PF00171"/>
    </source>
</evidence>
<keyword evidence="1 3" id="KW-0560">Oxidoreductase</keyword>
<dbReference type="Pfam" id="PF00171">
    <property type="entry name" value="Aldedh"/>
    <property type="match status" value="1"/>
</dbReference>
<dbReference type="RefSeq" id="WP_281456515.1">
    <property type="nucleotide sequence ID" value="NZ_JASAOF010000009.1"/>
</dbReference>
<organism evidence="5 6">
    <name type="scientific">Saccharopolyspora ipomoeae</name>
    <dbReference type="NCBI Taxonomy" id="3042027"/>
    <lineage>
        <taxon>Bacteria</taxon>
        <taxon>Bacillati</taxon>
        <taxon>Actinomycetota</taxon>
        <taxon>Actinomycetes</taxon>
        <taxon>Pseudonocardiales</taxon>
        <taxon>Pseudonocardiaceae</taxon>
        <taxon>Saccharopolyspora</taxon>
    </lineage>
</organism>
<evidence type="ECO:0000256" key="3">
    <source>
        <dbReference type="RuleBase" id="RU003345"/>
    </source>
</evidence>
<feature type="active site" evidence="2">
    <location>
        <position position="256"/>
    </location>
</feature>
<feature type="domain" description="Aldehyde dehydrogenase" evidence="4">
    <location>
        <begin position="29"/>
        <end position="475"/>
    </location>
</feature>
<name>A0ABT6PQD1_9PSEU</name>
<accession>A0ABT6PQD1</accession>
<dbReference type="InterPro" id="IPR016161">
    <property type="entry name" value="Ald_DH/histidinol_DH"/>
</dbReference>
<dbReference type="Proteomes" id="UP001237595">
    <property type="component" value="Unassembled WGS sequence"/>
</dbReference>
<proteinExistence type="inferred from homology"/>
<dbReference type="InterPro" id="IPR016162">
    <property type="entry name" value="Ald_DH_N"/>
</dbReference>
<dbReference type="InterPro" id="IPR015590">
    <property type="entry name" value="Aldehyde_DH_dom"/>
</dbReference>
<dbReference type="InterPro" id="IPR016163">
    <property type="entry name" value="Ald_DH_C"/>
</dbReference>
<dbReference type="PANTHER" id="PTHR43353">
    <property type="entry name" value="SUCCINATE-SEMIALDEHYDE DEHYDROGENASE, MITOCHONDRIAL"/>
    <property type="match status" value="1"/>
</dbReference>
<comment type="caution">
    <text evidence="5">The sequence shown here is derived from an EMBL/GenBank/DDBJ whole genome shotgun (WGS) entry which is preliminary data.</text>
</comment>
<protein>
    <submittedName>
        <fullName evidence="5">Aldehyde dehydrogenase family protein</fullName>
    </submittedName>
</protein>
<dbReference type="SUPFAM" id="SSF53720">
    <property type="entry name" value="ALDH-like"/>
    <property type="match status" value="1"/>
</dbReference>
<dbReference type="InterPro" id="IPR050740">
    <property type="entry name" value="Aldehyde_DH_Superfamily"/>
</dbReference>